<reference evidence="2 3" key="1">
    <citation type="submission" date="2016-10" db="EMBL/GenBank/DDBJ databases">
        <title>Draft Genome sequence of Alkanindiges sp. strain H1.</title>
        <authorList>
            <person name="Subhash Y."/>
            <person name="Lee S."/>
        </authorList>
    </citation>
    <scope>NUCLEOTIDE SEQUENCE [LARGE SCALE GENOMIC DNA]</scope>
    <source>
        <strain evidence="2 3">H1</strain>
    </source>
</reference>
<feature type="compositionally biased region" description="Low complexity" evidence="1">
    <location>
        <begin position="8"/>
        <end position="22"/>
    </location>
</feature>
<evidence type="ECO:0000313" key="3">
    <source>
        <dbReference type="Proteomes" id="UP000192132"/>
    </source>
</evidence>
<dbReference type="SUPFAM" id="SSF50969">
    <property type="entry name" value="YVTN repeat-like/Quinoprotein amine dehydrogenase"/>
    <property type="match status" value="1"/>
</dbReference>
<gene>
    <name evidence="2" type="ORF">BKE30_07425</name>
</gene>
<dbReference type="EMBL" id="MLCN01000017">
    <property type="protein sequence ID" value="ONG40604.1"/>
    <property type="molecule type" value="Genomic_DNA"/>
</dbReference>
<proteinExistence type="predicted"/>
<name>A0A1S8CVX1_9GAMM</name>
<evidence type="ECO:0000256" key="1">
    <source>
        <dbReference type="SAM" id="MobiDB-lite"/>
    </source>
</evidence>
<comment type="caution">
    <text evidence="2">The sequence shown here is derived from an EMBL/GenBank/DDBJ whole genome shotgun (WGS) entry which is preliminary data.</text>
</comment>
<sequence>MMILAACGNDSNNNDNTANQPDVPHQENNTTLGRLVITNSDSANPMAYVYDLDDQKLASELPLKSVPNAVYSSPDHRYAVLIARADNITKFVDGGIYQHDDHIDKDKPALLPLALTGPTPNHYRSFNGQAAIFYDGSDSLTSSFDLLTDNSLKSGKVVAYQPLPQKHHGVAEPRGNYVLSSYLAAGETTLSKLALYELHNDHFHFEKQFATDCSKLHGAGSNQDYSAFGCEDGVLVVQQKNNEFADYKIPVNVRITTIAGHSKLKQFVAFATGNLQAFVIDPVAKTSRELDWSAGIKDAEGKPVARLQHVMDQTGQHLVIMDNTGNLHVIETATWTHKASIKVLDKDVSLGKISLNASTNDILVSDATAKAIHVVSLRDLKISQKITLDFAPANFAWVGVKKA</sequence>
<accession>A0A1S8CVX1</accession>
<feature type="region of interest" description="Disordered" evidence="1">
    <location>
        <begin position="8"/>
        <end position="28"/>
    </location>
</feature>
<dbReference type="AlphaFoldDB" id="A0A1S8CVX1"/>
<dbReference type="InterPro" id="IPR011044">
    <property type="entry name" value="Quino_amine_DH_bsu"/>
</dbReference>
<organism evidence="2 3">
    <name type="scientific">Alkanindiges hydrocarboniclasticus</name>
    <dbReference type="NCBI Taxonomy" id="1907941"/>
    <lineage>
        <taxon>Bacteria</taxon>
        <taxon>Pseudomonadati</taxon>
        <taxon>Pseudomonadota</taxon>
        <taxon>Gammaproteobacteria</taxon>
        <taxon>Moraxellales</taxon>
        <taxon>Moraxellaceae</taxon>
        <taxon>Alkanindiges</taxon>
    </lineage>
</organism>
<dbReference type="Gene3D" id="2.130.10.10">
    <property type="entry name" value="YVTN repeat-like/Quinoprotein amine dehydrogenase"/>
    <property type="match status" value="1"/>
</dbReference>
<dbReference type="STRING" id="1907941.BKE30_07425"/>
<evidence type="ECO:0000313" key="2">
    <source>
        <dbReference type="EMBL" id="ONG40604.1"/>
    </source>
</evidence>
<dbReference type="InterPro" id="IPR015943">
    <property type="entry name" value="WD40/YVTN_repeat-like_dom_sf"/>
</dbReference>
<protein>
    <submittedName>
        <fullName evidence="2">Uncharacterized protein</fullName>
    </submittedName>
</protein>
<keyword evidence="3" id="KW-1185">Reference proteome</keyword>
<dbReference type="Proteomes" id="UP000192132">
    <property type="component" value="Unassembled WGS sequence"/>
</dbReference>